<accession>A0A4E9DZQ9</accession>
<sequence length="85" mass="9142">MFKFSSDAFSALADLDPLVLDILPFVLVVPGVMPAVSTCQTSLGVCSTVRSVLRVLELSPTNIIVSDLNPIPTSRYPRACNVKPH</sequence>
<dbReference type="EMBL" id="CAJPIJ010000090">
    <property type="protein sequence ID" value="CAG1971966.1"/>
    <property type="molecule type" value="Genomic_DNA"/>
</dbReference>
<organism evidence="2">
    <name type="scientific">Gibberella zeae</name>
    <name type="common">Wheat head blight fungus</name>
    <name type="synonym">Fusarium graminearum</name>
    <dbReference type="NCBI Taxonomy" id="5518"/>
    <lineage>
        <taxon>Eukaryota</taxon>
        <taxon>Fungi</taxon>
        <taxon>Dikarya</taxon>
        <taxon>Ascomycota</taxon>
        <taxon>Pezizomycotina</taxon>
        <taxon>Sordariomycetes</taxon>
        <taxon>Hypocreomycetidae</taxon>
        <taxon>Hypocreales</taxon>
        <taxon>Nectriaceae</taxon>
        <taxon>Fusarium</taxon>
    </lineage>
</organism>
<protein>
    <submittedName>
        <fullName evidence="2">Uncharacterized protein</fullName>
    </submittedName>
</protein>
<name>A0A4E9DZQ9_GIBZA</name>
<gene>
    <name evidence="2" type="ORF">FUG_LOCUS306191</name>
    <name evidence="1" type="ORF">MDCFG202_LOCUS97584</name>
</gene>
<dbReference type="EMBL" id="CAAKMV010000133">
    <property type="protein sequence ID" value="VIO58415.1"/>
    <property type="molecule type" value="Genomic_DNA"/>
</dbReference>
<dbReference type="Proteomes" id="UP000746612">
    <property type="component" value="Unassembled WGS sequence"/>
</dbReference>
<reference evidence="1" key="2">
    <citation type="submission" date="2021-03" db="EMBL/GenBank/DDBJ databases">
        <authorList>
            <person name="Alouane T."/>
            <person name="Langin T."/>
            <person name="Bonhomme L."/>
        </authorList>
    </citation>
    <scope>NUCLEOTIDE SEQUENCE</scope>
    <source>
        <strain evidence="1">MDC_Fg202</strain>
    </source>
</reference>
<proteinExistence type="predicted"/>
<evidence type="ECO:0000313" key="1">
    <source>
        <dbReference type="EMBL" id="CAG1971966.1"/>
    </source>
</evidence>
<reference evidence="2" key="1">
    <citation type="submission" date="2019-04" db="EMBL/GenBank/DDBJ databases">
        <authorList>
            <person name="Melise S."/>
            <person name="Noan J."/>
            <person name="Okalmin O."/>
        </authorList>
    </citation>
    <scope>NUCLEOTIDE SEQUENCE</scope>
    <source>
        <strain evidence="2">FN9</strain>
    </source>
</reference>
<evidence type="ECO:0000313" key="2">
    <source>
        <dbReference type="EMBL" id="VIO58415.1"/>
    </source>
</evidence>
<dbReference type="AlphaFoldDB" id="A0A4E9DZQ9"/>